<dbReference type="Pfam" id="PF13426">
    <property type="entry name" value="PAS_9"/>
    <property type="match status" value="1"/>
</dbReference>
<dbReference type="Proteomes" id="UP000739411">
    <property type="component" value="Unassembled WGS sequence"/>
</dbReference>
<dbReference type="Gene3D" id="3.30.450.20">
    <property type="entry name" value="PAS domain"/>
    <property type="match status" value="2"/>
</dbReference>
<proteinExistence type="predicted"/>
<gene>
    <name evidence="8" type="ORF">IPJ38_04515</name>
</gene>
<dbReference type="InterPro" id="IPR043128">
    <property type="entry name" value="Rev_trsase/Diguanyl_cyclase"/>
</dbReference>
<organism evidence="8 9">
    <name type="scientific">Candidatus Dechloromonas phosphorivorans</name>
    <dbReference type="NCBI Taxonomy" id="2899244"/>
    <lineage>
        <taxon>Bacteria</taxon>
        <taxon>Pseudomonadati</taxon>
        <taxon>Pseudomonadota</taxon>
        <taxon>Betaproteobacteria</taxon>
        <taxon>Rhodocyclales</taxon>
        <taxon>Azonexaceae</taxon>
        <taxon>Dechloromonas</taxon>
    </lineage>
</organism>
<evidence type="ECO:0000259" key="6">
    <source>
        <dbReference type="PROSITE" id="PS50883"/>
    </source>
</evidence>
<dbReference type="Gene3D" id="3.30.70.270">
    <property type="match status" value="1"/>
</dbReference>
<dbReference type="SUPFAM" id="SSF141868">
    <property type="entry name" value="EAL domain-like"/>
    <property type="match status" value="1"/>
</dbReference>
<evidence type="ECO:0000256" key="1">
    <source>
        <dbReference type="ARBA" id="ARBA00051114"/>
    </source>
</evidence>
<dbReference type="InterPro" id="IPR001789">
    <property type="entry name" value="Sig_transdc_resp-reg_receiver"/>
</dbReference>
<dbReference type="InterPro" id="IPR029787">
    <property type="entry name" value="Nucleotide_cyclase"/>
</dbReference>
<dbReference type="CDD" id="cd00130">
    <property type="entry name" value="PAS"/>
    <property type="match status" value="1"/>
</dbReference>
<dbReference type="Gene3D" id="3.40.50.2300">
    <property type="match status" value="1"/>
</dbReference>
<feature type="domain" description="PAS" evidence="4">
    <location>
        <begin position="265"/>
        <end position="302"/>
    </location>
</feature>
<dbReference type="SUPFAM" id="SSF52172">
    <property type="entry name" value="CheY-like"/>
    <property type="match status" value="1"/>
</dbReference>
<dbReference type="PANTHER" id="PTHR44757">
    <property type="entry name" value="DIGUANYLATE CYCLASE DGCP"/>
    <property type="match status" value="1"/>
</dbReference>
<dbReference type="PROSITE" id="PS50110">
    <property type="entry name" value="RESPONSE_REGULATORY"/>
    <property type="match status" value="1"/>
</dbReference>
<reference evidence="8 9" key="1">
    <citation type="submission" date="2020-10" db="EMBL/GenBank/DDBJ databases">
        <title>Connecting structure to function with the recovery of over 1000 high-quality activated sludge metagenome-assembled genomes encoding full-length rRNA genes using long-read sequencing.</title>
        <authorList>
            <person name="Singleton C.M."/>
            <person name="Petriglieri F."/>
            <person name="Kristensen J.M."/>
            <person name="Kirkegaard R.H."/>
            <person name="Michaelsen T.Y."/>
            <person name="Andersen M.H."/>
            <person name="Karst S.M."/>
            <person name="Dueholm M.S."/>
            <person name="Nielsen P.H."/>
            <person name="Albertsen M."/>
        </authorList>
    </citation>
    <scope>NUCLEOTIDE SEQUENCE [LARGE SCALE GENOMIC DNA]</scope>
    <source>
        <strain evidence="8">EsbW_18-Q3-R4-48_BATAC.463</strain>
    </source>
</reference>
<evidence type="ECO:0000256" key="2">
    <source>
        <dbReference type="PROSITE-ProRule" id="PRU00169"/>
    </source>
</evidence>
<dbReference type="SMART" id="SM00052">
    <property type="entry name" value="EAL"/>
    <property type="match status" value="1"/>
</dbReference>
<dbReference type="CDD" id="cd01948">
    <property type="entry name" value="EAL"/>
    <property type="match status" value="1"/>
</dbReference>
<dbReference type="Pfam" id="PF00563">
    <property type="entry name" value="EAL"/>
    <property type="match status" value="1"/>
</dbReference>
<evidence type="ECO:0000313" key="9">
    <source>
        <dbReference type="Proteomes" id="UP000739411"/>
    </source>
</evidence>
<protein>
    <submittedName>
        <fullName evidence="8">EAL domain-containing protein</fullName>
    </submittedName>
</protein>
<comment type="caution">
    <text evidence="8">The sequence shown here is derived from an EMBL/GenBank/DDBJ whole genome shotgun (WGS) entry which is preliminary data.</text>
</comment>
<dbReference type="NCBIfam" id="TIGR00229">
    <property type="entry name" value="sensory_box"/>
    <property type="match status" value="1"/>
</dbReference>
<sequence length="812" mass="89950">MSARLPINLMLVEDERIVAFDLKRQLQGFGYNVSSVVASGEQAVSRIAVEKPDLVLMDIHLEGAMDGIEAAIQIRTKHQIPVIFLTAFAEDDTLRRALDSRPFGYLIKPCEGRELHATIQMAMARREDEMAVEQSEERLQLALNAGALGVLEWSPVANRMQGDSRLGKLFGNQLVPLDEPWETFIARVDTADRERVHLALNPTLYSAEATQVEFRTVGNHSPPRQMEAHAKAYGSAGSVSRVVGILRDVTQRHKDDEQLRQSSVVFHATAEAIVITDSERRIVAVNTAFSRIIGYSETEVIGLDPEILLRVSPGPERYAASLKLDAPGFWHGEVNCKRRNDEEFPAWQSISTVCNVAGQITHFVIAFSDVTAIYEAQKQLHHLAHHDPLTGLPNRLLFNDRLANAIEVAARNEQRCLLLFLDLDGFKVINDTLGHAIGDELLRTVGERLKHVLRSSDTIARLGGDEFIILAGSTNPDYAAQLAQKILEQLRLPILVGAQSISISGSLGIAVYPDNGADPQQLMRAADMAMYTAKAAGRNRYHFYAENMSTWAAERLDVEQGLRRAMATDELLVHYQPRVNLAEGRIVGVEALVRWQHPERGLVLPGSFIAIAEESDLIEDLGRWILRRACREMLDFVLAKSTSEIFHLAVNVSARQFHSADFVAIVKAVLAETGFPATALELEITESTLQVTERSLHILKALETLGVAISIDDFGTGYSSLSVLRDLPIKRIKIDRSFIVNLPASENQRVVVEAIIALSRAMHMAITVEGIERQEQADLLQQMGCEEGQGFLFAQPLPFDELISLIGPPASH</sequence>
<keyword evidence="2" id="KW-0597">Phosphoprotein</keyword>
<dbReference type="GO" id="GO:0071111">
    <property type="term" value="F:cyclic-guanylate-specific phosphodiesterase activity"/>
    <property type="evidence" value="ECO:0007669"/>
    <property type="project" value="UniProtKB-EC"/>
</dbReference>
<evidence type="ECO:0000259" key="3">
    <source>
        <dbReference type="PROSITE" id="PS50110"/>
    </source>
</evidence>
<dbReference type="AlphaFoldDB" id="A0A935JVG0"/>
<dbReference type="PROSITE" id="PS50883">
    <property type="entry name" value="EAL"/>
    <property type="match status" value="1"/>
</dbReference>
<evidence type="ECO:0000259" key="5">
    <source>
        <dbReference type="PROSITE" id="PS50113"/>
    </source>
</evidence>
<dbReference type="GO" id="GO:0000160">
    <property type="term" value="P:phosphorelay signal transduction system"/>
    <property type="evidence" value="ECO:0007669"/>
    <property type="project" value="InterPro"/>
</dbReference>
<dbReference type="NCBIfam" id="TIGR00254">
    <property type="entry name" value="GGDEF"/>
    <property type="match status" value="1"/>
</dbReference>
<evidence type="ECO:0000259" key="7">
    <source>
        <dbReference type="PROSITE" id="PS50887"/>
    </source>
</evidence>
<dbReference type="EMBL" id="JADJMS010000009">
    <property type="protein sequence ID" value="MBK7414472.1"/>
    <property type="molecule type" value="Genomic_DNA"/>
</dbReference>
<dbReference type="CDD" id="cd17534">
    <property type="entry name" value="REC_DC-like"/>
    <property type="match status" value="1"/>
</dbReference>
<feature type="domain" description="EAL" evidence="6">
    <location>
        <begin position="555"/>
        <end position="810"/>
    </location>
</feature>
<accession>A0A935JVG0</accession>
<dbReference type="SMART" id="SM00267">
    <property type="entry name" value="GGDEF"/>
    <property type="match status" value="1"/>
</dbReference>
<dbReference type="PROSITE" id="PS50113">
    <property type="entry name" value="PAC"/>
    <property type="match status" value="1"/>
</dbReference>
<feature type="domain" description="PAC" evidence="5">
    <location>
        <begin position="210"/>
        <end position="261"/>
    </location>
</feature>
<feature type="domain" description="Response regulatory" evidence="3">
    <location>
        <begin position="8"/>
        <end position="123"/>
    </location>
</feature>
<dbReference type="CDD" id="cd01949">
    <property type="entry name" value="GGDEF"/>
    <property type="match status" value="1"/>
</dbReference>
<dbReference type="SUPFAM" id="SSF55785">
    <property type="entry name" value="PYP-like sensor domain (PAS domain)"/>
    <property type="match status" value="2"/>
</dbReference>
<dbReference type="PROSITE" id="PS50887">
    <property type="entry name" value="GGDEF"/>
    <property type="match status" value="1"/>
</dbReference>
<dbReference type="FunFam" id="3.30.70.270:FF:000001">
    <property type="entry name" value="Diguanylate cyclase domain protein"/>
    <property type="match status" value="1"/>
</dbReference>
<dbReference type="InterPro" id="IPR035965">
    <property type="entry name" value="PAS-like_dom_sf"/>
</dbReference>
<dbReference type="PANTHER" id="PTHR44757:SF2">
    <property type="entry name" value="BIOFILM ARCHITECTURE MAINTENANCE PROTEIN MBAA"/>
    <property type="match status" value="1"/>
</dbReference>
<dbReference type="InterPro" id="IPR001633">
    <property type="entry name" value="EAL_dom"/>
</dbReference>
<dbReference type="SMART" id="SM00448">
    <property type="entry name" value="REC"/>
    <property type="match status" value="1"/>
</dbReference>
<dbReference type="SUPFAM" id="SSF55073">
    <property type="entry name" value="Nucleotide cyclase"/>
    <property type="match status" value="1"/>
</dbReference>
<name>A0A935JVG0_9RHOO</name>
<dbReference type="InterPro" id="IPR000160">
    <property type="entry name" value="GGDEF_dom"/>
</dbReference>
<dbReference type="InterPro" id="IPR000014">
    <property type="entry name" value="PAS"/>
</dbReference>
<feature type="modified residue" description="4-aspartylphosphate" evidence="2">
    <location>
        <position position="58"/>
    </location>
</feature>
<evidence type="ECO:0000313" key="8">
    <source>
        <dbReference type="EMBL" id="MBK7414472.1"/>
    </source>
</evidence>
<dbReference type="GO" id="GO:0071732">
    <property type="term" value="P:cellular response to nitric oxide"/>
    <property type="evidence" value="ECO:0007669"/>
    <property type="project" value="UniProtKB-ARBA"/>
</dbReference>
<dbReference type="PROSITE" id="PS50112">
    <property type="entry name" value="PAS"/>
    <property type="match status" value="1"/>
</dbReference>
<feature type="domain" description="GGDEF" evidence="7">
    <location>
        <begin position="414"/>
        <end position="546"/>
    </location>
</feature>
<dbReference type="Pfam" id="PF00072">
    <property type="entry name" value="Response_reg"/>
    <property type="match status" value="1"/>
</dbReference>
<dbReference type="InterPro" id="IPR011006">
    <property type="entry name" value="CheY-like_superfamily"/>
</dbReference>
<dbReference type="FunFam" id="3.20.20.450:FF:000001">
    <property type="entry name" value="Cyclic di-GMP phosphodiesterase yahA"/>
    <property type="match status" value="1"/>
</dbReference>
<evidence type="ECO:0000259" key="4">
    <source>
        <dbReference type="PROSITE" id="PS50112"/>
    </source>
</evidence>
<dbReference type="Pfam" id="PF00990">
    <property type="entry name" value="GGDEF"/>
    <property type="match status" value="1"/>
</dbReference>
<comment type="catalytic activity">
    <reaction evidence="1">
        <text>3',3'-c-di-GMP + H2O = 5'-phosphoguanylyl(3'-&gt;5')guanosine + H(+)</text>
        <dbReference type="Rhea" id="RHEA:24902"/>
        <dbReference type="ChEBI" id="CHEBI:15377"/>
        <dbReference type="ChEBI" id="CHEBI:15378"/>
        <dbReference type="ChEBI" id="CHEBI:58754"/>
        <dbReference type="ChEBI" id="CHEBI:58805"/>
        <dbReference type="EC" id="3.1.4.52"/>
    </reaction>
    <physiologicalReaction direction="left-to-right" evidence="1">
        <dbReference type="Rhea" id="RHEA:24903"/>
    </physiologicalReaction>
</comment>
<dbReference type="InterPro" id="IPR052155">
    <property type="entry name" value="Biofilm_reg_signaling"/>
</dbReference>
<dbReference type="InterPro" id="IPR035919">
    <property type="entry name" value="EAL_sf"/>
</dbReference>
<dbReference type="Gene3D" id="3.20.20.450">
    <property type="entry name" value="EAL domain"/>
    <property type="match status" value="1"/>
</dbReference>
<dbReference type="InterPro" id="IPR000700">
    <property type="entry name" value="PAS-assoc_C"/>
</dbReference>
<dbReference type="SMART" id="SM00091">
    <property type="entry name" value="PAS"/>
    <property type="match status" value="1"/>
</dbReference>